<dbReference type="InterPro" id="IPR012675">
    <property type="entry name" value="Beta-grasp_dom_sf"/>
</dbReference>
<evidence type="ECO:0000256" key="3">
    <source>
        <dbReference type="ARBA" id="ARBA00023002"/>
    </source>
</evidence>
<evidence type="ECO:0000256" key="1">
    <source>
        <dbReference type="ARBA" id="ARBA00022714"/>
    </source>
</evidence>
<dbReference type="EMBL" id="CP049989">
    <property type="protein sequence ID" value="QIM53055.1"/>
    <property type="molecule type" value="Genomic_DNA"/>
</dbReference>
<keyword evidence="5" id="KW-0411">Iron-sulfur</keyword>
<dbReference type="Pfam" id="PF01799">
    <property type="entry name" value="Fer2_2"/>
    <property type="match status" value="1"/>
</dbReference>
<gene>
    <name evidence="7" type="ORF">G9Q37_13310</name>
</gene>
<dbReference type="PROSITE" id="PS51085">
    <property type="entry name" value="2FE2S_FER_2"/>
    <property type="match status" value="1"/>
</dbReference>
<evidence type="ECO:0000256" key="5">
    <source>
        <dbReference type="ARBA" id="ARBA00023014"/>
    </source>
</evidence>
<dbReference type="Proteomes" id="UP000503162">
    <property type="component" value="Chromosome"/>
</dbReference>
<dbReference type="Pfam" id="PF00111">
    <property type="entry name" value="Fer2"/>
    <property type="match status" value="1"/>
</dbReference>
<evidence type="ECO:0000313" key="8">
    <source>
        <dbReference type="Proteomes" id="UP000503162"/>
    </source>
</evidence>
<accession>A0A6G8IJ52</accession>
<keyword evidence="4" id="KW-0408">Iron</keyword>
<keyword evidence="2" id="KW-0479">Metal-binding</keyword>
<dbReference type="Gene3D" id="1.10.150.120">
    <property type="entry name" value="[2Fe-2S]-binding domain"/>
    <property type="match status" value="1"/>
</dbReference>
<dbReference type="InterPro" id="IPR051452">
    <property type="entry name" value="Diverse_Oxidoreductases"/>
</dbReference>
<evidence type="ECO:0000256" key="4">
    <source>
        <dbReference type="ARBA" id="ARBA00023004"/>
    </source>
</evidence>
<name>A0A6G8IJ52_9BURK</name>
<dbReference type="FunFam" id="3.10.20.30:FF:000020">
    <property type="entry name" value="Xanthine dehydrogenase iron-sulfur subunit"/>
    <property type="match status" value="1"/>
</dbReference>
<dbReference type="InterPro" id="IPR002888">
    <property type="entry name" value="2Fe-2S-bd"/>
</dbReference>
<organism evidence="7 8">
    <name type="scientific">Hydrogenophaga crocea</name>
    <dbReference type="NCBI Taxonomy" id="2716225"/>
    <lineage>
        <taxon>Bacteria</taxon>
        <taxon>Pseudomonadati</taxon>
        <taxon>Pseudomonadota</taxon>
        <taxon>Betaproteobacteria</taxon>
        <taxon>Burkholderiales</taxon>
        <taxon>Comamonadaceae</taxon>
        <taxon>Hydrogenophaga</taxon>
    </lineage>
</organism>
<dbReference type="InterPro" id="IPR036884">
    <property type="entry name" value="2Fe-2S-bd_dom_sf"/>
</dbReference>
<keyword evidence="3" id="KW-0560">Oxidoreductase</keyword>
<protein>
    <submittedName>
        <fullName evidence="7">(2Fe-2S)-binding protein</fullName>
    </submittedName>
</protein>
<dbReference type="InterPro" id="IPR006058">
    <property type="entry name" value="2Fe2S_fd_BS"/>
</dbReference>
<dbReference type="GO" id="GO:0051537">
    <property type="term" value="F:2 iron, 2 sulfur cluster binding"/>
    <property type="evidence" value="ECO:0007669"/>
    <property type="project" value="UniProtKB-KW"/>
</dbReference>
<dbReference type="GO" id="GO:0046872">
    <property type="term" value="F:metal ion binding"/>
    <property type="evidence" value="ECO:0007669"/>
    <property type="project" value="UniProtKB-KW"/>
</dbReference>
<sequence>MSTALTVNGRPVTVEAEPDTPLLWVLRADLQLTGTKFGCGMALCGACTVHANGQAIRSCVTPVSAVAGQAITTIEGVEGPEIAALRAAWTAVDVVQCGYCQSGQLMSACALLKTNPKPDTAAIREAMDGNLCRCGTYQRIEEAVALAAQQTGQQAAKA</sequence>
<proteinExistence type="predicted"/>
<dbReference type="KEGG" id="hcz:G9Q37_13310"/>
<evidence type="ECO:0000259" key="6">
    <source>
        <dbReference type="PROSITE" id="PS51085"/>
    </source>
</evidence>
<dbReference type="InterPro" id="IPR001041">
    <property type="entry name" value="2Fe-2S_ferredoxin-type"/>
</dbReference>
<dbReference type="PANTHER" id="PTHR44379:SF2">
    <property type="entry name" value="BLR6218 PROTEIN"/>
    <property type="match status" value="1"/>
</dbReference>
<keyword evidence="8" id="KW-1185">Reference proteome</keyword>
<dbReference type="RefSeq" id="WP_166227761.1">
    <property type="nucleotide sequence ID" value="NZ_CP049989.1"/>
</dbReference>
<evidence type="ECO:0000256" key="2">
    <source>
        <dbReference type="ARBA" id="ARBA00022723"/>
    </source>
</evidence>
<dbReference type="SUPFAM" id="SSF47741">
    <property type="entry name" value="CO dehydrogenase ISP C-domain like"/>
    <property type="match status" value="1"/>
</dbReference>
<dbReference type="InterPro" id="IPR036010">
    <property type="entry name" value="2Fe-2S_ferredoxin-like_sf"/>
</dbReference>
<dbReference type="AlphaFoldDB" id="A0A6G8IJ52"/>
<evidence type="ECO:0000313" key="7">
    <source>
        <dbReference type="EMBL" id="QIM53055.1"/>
    </source>
</evidence>
<dbReference type="Gene3D" id="3.10.20.30">
    <property type="match status" value="1"/>
</dbReference>
<feature type="domain" description="2Fe-2S ferredoxin-type" evidence="6">
    <location>
        <begin position="1"/>
        <end position="77"/>
    </location>
</feature>
<dbReference type="CDD" id="cd00207">
    <property type="entry name" value="fer2"/>
    <property type="match status" value="1"/>
</dbReference>
<dbReference type="SUPFAM" id="SSF54292">
    <property type="entry name" value="2Fe-2S ferredoxin-like"/>
    <property type="match status" value="1"/>
</dbReference>
<reference evidence="7 8" key="1">
    <citation type="submission" date="2020-03" db="EMBL/GenBank/DDBJ databases">
        <title>Hydrogenophaga sp. nov. isolated from cyanobacterial mat.</title>
        <authorList>
            <person name="Thorat V."/>
            <person name="Kirdat K."/>
            <person name="Tiwarekar B."/>
            <person name="Costa E.D."/>
            <person name="Yadav A."/>
        </authorList>
    </citation>
    <scope>NUCLEOTIDE SEQUENCE [LARGE SCALE GENOMIC DNA]</scope>
    <source>
        <strain evidence="7 8">BA0156</strain>
    </source>
</reference>
<dbReference type="PROSITE" id="PS00197">
    <property type="entry name" value="2FE2S_FER_1"/>
    <property type="match status" value="1"/>
</dbReference>
<dbReference type="PANTHER" id="PTHR44379">
    <property type="entry name" value="OXIDOREDUCTASE WITH IRON-SULFUR SUBUNIT"/>
    <property type="match status" value="1"/>
</dbReference>
<dbReference type="GO" id="GO:0016491">
    <property type="term" value="F:oxidoreductase activity"/>
    <property type="evidence" value="ECO:0007669"/>
    <property type="project" value="UniProtKB-KW"/>
</dbReference>
<keyword evidence="1" id="KW-0001">2Fe-2S</keyword>